<dbReference type="OMA" id="WAGVEHD"/>
<proteinExistence type="predicted"/>
<dbReference type="SUPFAM" id="SSF57850">
    <property type="entry name" value="RING/U-box"/>
    <property type="match status" value="1"/>
</dbReference>
<comment type="catalytic activity">
    <reaction evidence="1">
        <text>S-ubiquitinyl-[E2 ubiquitin-conjugating enzyme]-L-cysteine + [acceptor protein]-L-lysine = [E2 ubiquitin-conjugating enzyme]-L-cysteine + N(6)-ubiquitinyl-[acceptor protein]-L-lysine.</text>
        <dbReference type="EC" id="2.3.2.27"/>
    </reaction>
</comment>
<protein>
    <recommendedName>
        <fullName evidence="7">E3 ubiquitin-protein ligase CHIP</fullName>
        <ecNumber evidence="2">2.3.2.27</ecNumber>
    </recommendedName>
    <alternativeName>
        <fullName evidence="8">RING-type E3 ubiquitin transferase CHIP</fullName>
    </alternativeName>
</protein>
<gene>
    <name evidence="10" type="ORF">SPRG_04386</name>
</gene>
<dbReference type="OrthoDB" id="156568at2759"/>
<dbReference type="CDD" id="cd16654">
    <property type="entry name" value="RING-Ubox_CHIP"/>
    <property type="match status" value="1"/>
</dbReference>
<dbReference type="GO" id="GO:0006515">
    <property type="term" value="P:protein quality control for misfolded or incompletely synthesized proteins"/>
    <property type="evidence" value="ECO:0007669"/>
    <property type="project" value="TreeGrafter"/>
</dbReference>
<dbReference type="GO" id="GO:0000209">
    <property type="term" value="P:protein polyubiquitination"/>
    <property type="evidence" value="ECO:0007669"/>
    <property type="project" value="TreeGrafter"/>
</dbReference>
<reference evidence="10 11" key="1">
    <citation type="journal article" date="2013" name="PLoS Genet.">
        <title>Distinctive expansion of potential virulence genes in the genome of the oomycete fish pathogen Saprolegnia parasitica.</title>
        <authorList>
            <person name="Jiang R.H."/>
            <person name="de Bruijn I."/>
            <person name="Haas B.J."/>
            <person name="Belmonte R."/>
            <person name="Lobach L."/>
            <person name="Christie J."/>
            <person name="van den Ackerveken G."/>
            <person name="Bottin A."/>
            <person name="Bulone V."/>
            <person name="Diaz-Moreno S.M."/>
            <person name="Dumas B."/>
            <person name="Fan L."/>
            <person name="Gaulin E."/>
            <person name="Govers F."/>
            <person name="Grenville-Briggs L.J."/>
            <person name="Horner N.R."/>
            <person name="Levin J.Z."/>
            <person name="Mammella M."/>
            <person name="Meijer H.J."/>
            <person name="Morris P."/>
            <person name="Nusbaum C."/>
            <person name="Oome S."/>
            <person name="Phillips A.J."/>
            <person name="van Rooyen D."/>
            <person name="Rzeszutek E."/>
            <person name="Saraiva M."/>
            <person name="Secombes C.J."/>
            <person name="Seidl M.F."/>
            <person name="Snel B."/>
            <person name="Stassen J.H."/>
            <person name="Sykes S."/>
            <person name="Tripathy S."/>
            <person name="van den Berg H."/>
            <person name="Vega-Arreguin J.C."/>
            <person name="Wawra S."/>
            <person name="Young S.K."/>
            <person name="Zeng Q."/>
            <person name="Dieguez-Uribeondo J."/>
            <person name="Russ C."/>
            <person name="Tyler B.M."/>
            <person name="van West P."/>
        </authorList>
    </citation>
    <scope>NUCLEOTIDE SEQUENCE [LARGE SCALE GENOMIC DNA]</scope>
    <source>
        <strain evidence="10 11">CBS 223.65</strain>
    </source>
</reference>
<organism evidence="10 11">
    <name type="scientific">Saprolegnia parasitica (strain CBS 223.65)</name>
    <dbReference type="NCBI Taxonomy" id="695850"/>
    <lineage>
        <taxon>Eukaryota</taxon>
        <taxon>Sar</taxon>
        <taxon>Stramenopiles</taxon>
        <taxon>Oomycota</taxon>
        <taxon>Saprolegniomycetes</taxon>
        <taxon>Saprolegniales</taxon>
        <taxon>Saprolegniaceae</taxon>
        <taxon>Saprolegnia</taxon>
    </lineage>
</organism>
<evidence type="ECO:0000256" key="2">
    <source>
        <dbReference type="ARBA" id="ARBA00012483"/>
    </source>
</evidence>
<feature type="domain" description="U-box" evidence="9">
    <location>
        <begin position="198"/>
        <end position="271"/>
    </location>
</feature>
<dbReference type="InterPro" id="IPR013083">
    <property type="entry name" value="Znf_RING/FYVE/PHD"/>
</dbReference>
<dbReference type="GO" id="GO:0071218">
    <property type="term" value="P:cellular response to misfolded protein"/>
    <property type="evidence" value="ECO:0007669"/>
    <property type="project" value="TreeGrafter"/>
</dbReference>
<keyword evidence="5" id="KW-0833">Ubl conjugation pathway</keyword>
<keyword evidence="11" id="KW-1185">Reference proteome</keyword>
<dbReference type="Gene3D" id="1.25.40.10">
    <property type="entry name" value="Tetratricopeptide repeat domain"/>
    <property type="match status" value="1"/>
</dbReference>
<dbReference type="InterPro" id="IPR019734">
    <property type="entry name" value="TPR_rpt"/>
</dbReference>
<evidence type="ECO:0000259" key="9">
    <source>
        <dbReference type="PROSITE" id="PS51698"/>
    </source>
</evidence>
<dbReference type="Gene3D" id="3.30.40.10">
    <property type="entry name" value="Zinc/RING finger domain, C3HC4 (zinc finger)"/>
    <property type="match status" value="1"/>
</dbReference>
<dbReference type="GO" id="GO:0005737">
    <property type="term" value="C:cytoplasm"/>
    <property type="evidence" value="ECO:0007669"/>
    <property type="project" value="TreeGrafter"/>
</dbReference>
<keyword evidence="4" id="KW-0677">Repeat</keyword>
<dbReference type="Pfam" id="PF04564">
    <property type="entry name" value="U-box"/>
    <property type="match status" value="1"/>
</dbReference>
<dbReference type="GO" id="GO:0051087">
    <property type="term" value="F:protein-folding chaperone binding"/>
    <property type="evidence" value="ECO:0007669"/>
    <property type="project" value="TreeGrafter"/>
</dbReference>
<name>A0A067CIX5_SAPPC</name>
<evidence type="ECO:0000256" key="7">
    <source>
        <dbReference type="ARBA" id="ARBA00044534"/>
    </source>
</evidence>
<dbReference type="InterPro" id="IPR011990">
    <property type="entry name" value="TPR-like_helical_dom_sf"/>
</dbReference>
<dbReference type="STRING" id="695850.A0A067CIX5"/>
<dbReference type="AlphaFoldDB" id="A0A067CIX5"/>
<dbReference type="SMART" id="SM00504">
    <property type="entry name" value="Ubox"/>
    <property type="match status" value="1"/>
</dbReference>
<evidence type="ECO:0000313" key="10">
    <source>
        <dbReference type="EMBL" id="KDO30483.1"/>
    </source>
</evidence>
<keyword evidence="6" id="KW-0802">TPR repeat</keyword>
<keyword evidence="3" id="KW-0808">Transferase</keyword>
<dbReference type="GO" id="GO:0045862">
    <property type="term" value="P:positive regulation of proteolysis"/>
    <property type="evidence" value="ECO:0007669"/>
    <property type="project" value="TreeGrafter"/>
</dbReference>
<dbReference type="Proteomes" id="UP000030745">
    <property type="component" value="Unassembled WGS sequence"/>
</dbReference>
<dbReference type="GO" id="GO:0061630">
    <property type="term" value="F:ubiquitin protein ligase activity"/>
    <property type="evidence" value="ECO:0007669"/>
    <property type="project" value="UniProtKB-EC"/>
</dbReference>
<accession>A0A067CIX5</accession>
<dbReference type="EC" id="2.3.2.27" evidence="2"/>
<dbReference type="GO" id="GO:0043161">
    <property type="term" value="P:proteasome-mediated ubiquitin-dependent protein catabolic process"/>
    <property type="evidence" value="ECO:0007669"/>
    <property type="project" value="TreeGrafter"/>
</dbReference>
<dbReference type="InterPro" id="IPR003613">
    <property type="entry name" value="Ubox_domain"/>
</dbReference>
<dbReference type="KEGG" id="spar:SPRG_04386"/>
<evidence type="ECO:0000256" key="3">
    <source>
        <dbReference type="ARBA" id="ARBA00022679"/>
    </source>
</evidence>
<dbReference type="EMBL" id="KK583201">
    <property type="protein sequence ID" value="KDO30483.1"/>
    <property type="molecule type" value="Genomic_DNA"/>
</dbReference>
<evidence type="ECO:0000313" key="11">
    <source>
        <dbReference type="Proteomes" id="UP000030745"/>
    </source>
</evidence>
<evidence type="ECO:0000256" key="1">
    <source>
        <dbReference type="ARBA" id="ARBA00000900"/>
    </source>
</evidence>
<dbReference type="PANTHER" id="PTHR46803">
    <property type="entry name" value="E3 UBIQUITIN-PROTEIN LIGASE CHIP"/>
    <property type="match status" value="1"/>
</dbReference>
<sequence>MEQAVMMKDRGNACYKKQKFSAAIDCYTEAICLCSTVAAFYTNRALCYLQLERYPEAQDDCTRATQLDSANAKAYYLLGKACVGAAEYSRGIQAFQTSIEKAQSSATPATFVEDVLQQLRRAKKLKWNEVQRVRGQRHARVKSLVAGMLDVSRQSRLRTGDDHTYSLTSVVIHEEHDLVLAHMMELLETSPHAPHQRKIPEYLLCPIGMDIMLDPVSTPNGVSYERKWIEQHLDVQAIDPLTREKLTRAQLRPNVGLRHAIEDFLHENPWAYEDE</sequence>
<dbReference type="VEuPathDB" id="FungiDB:SPRG_04386"/>
<dbReference type="RefSeq" id="XP_012198705.1">
    <property type="nucleotide sequence ID" value="XM_012343315.1"/>
</dbReference>
<dbReference type="GeneID" id="24126834"/>
<dbReference type="Pfam" id="PF00515">
    <property type="entry name" value="TPR_1"/>
    <property type="match status" value="1"/>
</dbReference>
<dbReference type="PROSITE" id="PS51698">
    <property type="entry name" value="U_BOX"/>
    <property type="match status" value="1"/>
</dbReference>
<evidence type="ECO:0000256" key="5">
    <source>
        <dbReference type="ARBA" id="ARBA00022786"/>
    </source>
</evidence>
<dbReference type="SUPFAM" id="SSF48452">
    <property type="entry name" value="TPR-like"/>
    <property type="match status" value="1"/>
</dbReference>
<dbReference type="InterPro" id="IPR045202">
    <property type="entry name" value="CHIP_RING-Ubox"/>
</dbReference>
<evidence type="ECO:0000256" key="8">
    <source>
        <dbReference type="ARBA" id="ARBA00044543"/>
    </source>
</evidence>
<dbReference type="PANTHER" id="PTHR46803:SF2">
    <property type="entry name" value="E3 UBIQUITIN-PROTEIN LIGASE CHIP"/>
    <property type="match status" value="1"/>
</dbReference>
<evidence type="ECO:0000256" key="4">
    <source>
        <dbReference type="ARBA" id="ARBA00022737"/>
    </source>
</evidence>
<dbReference type="SMART" id="SM00028">
    <property type="entry name" value="TPR"/>
    <property type="match status" value="3"/>
</dbReference>
<evidence type="ECO:0000256" key="6">
    <source>
        <dbReference type="ARBA" id="ARBA00022803"/>
    </source>
</evidence>